<name>X1CK09_9ZZZZ</name>
<protein>
    <recommendedName>
        <fullName evidence="1">GWxTD domain-containing protein</fullName>
    </recommendedName>
</protein>
<evidence type="ECO:0000313" key="2">
    <source>
        <dbReference type="EMBL" id="GAH08731.1"/>
    </source>
</evidence>
<proteinExistence type="predicted"/>
<organism evidence="2">
    <name type="scientific">marine sediment metagenome</name>
    <dbReference type="NCBI Taxonomy" id="412755"/>
    <lineage>
        <taxon>unclassified sequences</taxon>
        <taxon>metagenomes</taxon>
        <taxon>ecological metagenomes</taxon>
    </lineage>
</organism>
<dbReference type="InterPro" id="IPR030959">
    <property type="entry name" value="GWxTD_dom"/>
</dbReference>
<feature type="domain" description="GWxTD" evidence="1">
    <location>
        <begin position="62"/>
        <end position="151"/>
    </location>
</feature>
<gene>
    <name evidence="2" type="ORF">S01H4_62775</name>
</gene>
<dbReference type="EMBL" id="BART01037557">
    <property type="protein sequence ID" value="GAH08731.1"/>
    <property type="molecule type" value="Genomic_DNA"/>
</dbReference>
<feature type="non-terminal residue" evidence="2">
    <location>
        <position position="151"/>
    </location>
</feature>
<sequence length="151" mass="17871">LSEMLVKHPNRFNKFLLSFVHSHDSLYVFIERPIASLYLLDNGCGKDSDIKIKDLPPSYRKWLEEEVVYIITPKEKEVFLQLEGDRERDMFVDAFWKVRDPEPSTPKNEFREEHYGRINYANLWFGRGTPTQGWRTDMGRIHIILGEPNSI</sequence>
<accession>X1CK09</accession>
<evidence type="ECO:0000259" key="1">
    <source>
        <dbReference type="Pfam" id="PF20094"/>
    </source>
</evidence>
<dbReference type="NCBIfam" id="TIGR04514">
    <property type="entry name" value="GWxTD_dom"/>
    <property type="match status" value="1"/>
</dbReference>
<dbReference type="AlphaFoldDB" id="X1CK09"/>
<comment type="caution">
    <text evidence="2">The sequence shown here is derived from an EMBL/GenBank/DDBJ whole genome shotgun (WGS) entry which is preliminary data.</text>
</comment>
<dbReference type="Pfam" id="PF20094">
    <property type="entry name" value="GWxTD_dom"/>
    <property type="match status" value="1"/>
</dbReference>
<feature type="non-terminal residue" evidence="2">
    <location>
        <position position="1"/>
    </location>
</feature>
<reference evidence="2" key="1">
    <citation type="journal article" date="2014" name="Front. Microbiol.">
        <title>High frequency of phylogenetically diverse reductive dehalogenase-homologous genes in deep subseafloor sedimentary metagenomes.</title>
        <authorList>
            <person name="Kawai M."/>
            <person name="Futagami T."/>
            <person name="Toyoda A."/>
            <person name="Takaki Y."/>
            <person name="Nishi S."/>
            <person name="Hori S."/>
            <person name="Arai W."/>
            <person name="Tsubouchi T."/>
            <person name="Morono Y."/>
            <person name="Uchiyama I."/>
            <person name="Ito T."/>
            <person name="Fujiyama A."/>
            <person name="Inagaki F."/>
            <person name="Takami H."/>
        </authorList>
    </citation>
    <scope>NUCLEOTIDE SEQUENCE</scope>
    <source>
        <strain evidence="2">Expedition CK06-06</strain>
    </source>
</reference>